<name>A0ABX6N453_9BURK</name>
<keyword evidence="1" id="KW-0732">Signal</keyword>
<keyword evidence="3" id="KW-1185">Reference proteome</keyword>
<accession>A0ABX6N453</accession>
<dbReference type="RefSeq" id="WP_171097870.1">
    <property type="nucleotide sequence ID" value="NZ_CP053084.1"/>
</dbReference>
<organism evidence="2 3">
    <name type="scientific">Limnobacter profundi</name>
    <dbReference type="NCBI Taxonomy" id="2732163"/>
    <lineage>
        <taxon>Bacteria</taxon>
        <taxon>Pseudomonadati</taxon>
        <taxon>Pseudomonadota</taxon>
        <taxon>Betaproteobacteria</taxon>
        <taxon>Burkholderiales</taxon>
        <taxon>Burkholderiaceae</taxon>
        <taxon>Limnobacter</taxon>
    </lineage>
</organism>
<feature type="signal peptide" evidence="1">
    <location>
        <begin position="1"/>
        <end position="25"/>
    </location>
</feature>
<proteinExistence type="predicted"/>
<dbReference type="Proteomes" id="UP000501130">
    <property type="component" value="Chromosome"/>
</dbReference>
<gene>
    <name evidence="2" type="ORF">HKT17_03470</name>
</gene>
<reference evidence="2 3" key="1">
    <citation type="submission" date="2020-05" db="EMBL/GenBank/DDBJ databases">
        <title>Compete genome of Limnobacter sp. SAORIC-580.</title>
        <authorList>
            <person name="Song J."/>
            <person name="Cho J.-C."/>
        </authorList>
    </citation>
    <scope>NUCLEOTIDE SEQUENCE [LARGE SCALE GENOMIC DNA]</scope>
    <source>
        <strain evidence="2 3">SAORIC-580</strain>
    </source>
</reference>
<evidence type="ECO:0000313" key="3">
    <source>
        <dbReference type="Proteomes" id="UP000501130"/>
    </source>
</evidence>
<sequence length="129" mass="14477">MRRMWVAVCMLIGFAGVLNPGLVQAVPITVEKAHARLNQEVQVQMKVRSSKLRTDRDEVDLNSHTSFRDPANLTVVVDGRVAAWYSYQGIHDLPKFFFGKNIVVSGIVEQFGDQTRIVVVDPAQIQIVK</sequence>
<dbReference type="EMBL" id="CP053084">
    <property type="protein sequence ID" value="QJR28836.1"/>
    <property type="molecule type" value="Genomic_DNA"/>
</dbReference>
<feature type="chain" id="PRO_5047191445" description="DNA-binding protein" evidence="1">
    <location>
        <begin position="26"/>
        <end position="129"/>
    </location>
</feature>
<evidence type="ECO:0000313" key="2">
    <source>
        <dbReference type="EMBL" id="QJR28836.1"/>
    </source>
</evidence>
<evidence type="ECO:0008006" key="4">
    <source>
        <dbReference type="Google" id="ProtNLM"/>
    </source>
</evidence>
<evidence type="ECO:0000256" key="1">
    <source>
        <dbReference type="SAM" id="SignalP"/>
    </source>
</evidence>
<protein>
    <recommendedName>
        <fullName evidence="4">DNA-binding protein</fullName>
    </recommendedName>
</protein>